<dbReference type="EMBL" id="CACRXK020025857">
    <property type="protein sequence ID" value="CAB4039786.1"/>
    <property type="molecule type" value="Genomic_DNA"/>
</dbReference>
<proteinExistence type="predicted"/>
<dbReference type="OrthoDB" id="5791190at2759"/>
<feature type="region of interest" description="Disordered" evidence="1">
    <location>
        <begin position="83"/>
        <end position="110"/>
    </location>
</feature>
<dbReference type="Proteomes" id="UP001152795">
    <property type="component" value="Unassembled WGS sequence"/>
</dbReference>
<name>A0A7D9LVT1_PARCT</name>
<evidence type="ECO:0000313" key="3">
    <source>
        <dbReference type="Proteomes" id="UP001152795"/>
    </source>
</evidence>
<feature type="compositionally biased region" description="Basic residues" evidence="1">
    <location>
        <begin position="100"/>
        <end position="110"/>
    </location>
</feature>
<keyword evidence="3" id="KW-1185">Reference proteome</keyword>
<evidence type="ECO:0000313" key="2">
    <source>
        <dbReference type="EMBL" id="CAB4039786.1"/>
    </source>
</evidence>
<evidence type="ECO:0000256" key="1">
    <source>
        <dbReference type="SAM" id="MobiDB-lite"/>
    </source>
</evidence>
<protein>
    <submittedName>
        <fullName evidence="2">Uncharacterized protein</fullName>
    </submittedName>
</protein>
<organism evidence="2 3">
    <name type="scientific">Paramuricea clavata</name>
    <name type="common">Red gorgonian</name>
    <name type="synonym">Violescent sea-whip</name>
    <dbReference type="NCBI Taxonomy" id="317549"/>
    <lineage>
        <taxon>Eukaryota</taxon>
        <taxon>Metazoa</taxon>
        <taxon>Cnidaria</taxon>
        <taxon>Anthozoa</taxon>
        <taxon>Octocorallia</taxon>
        <taxon>Malacalcyonacea</taxon>
        <taxon>Plexauridae</taxon>
        <taxon>Paramuricea</taxon>
    </lineage>
</organism>
<feature type="non-terminal residue" evidence="2">
    <location>
        <position position="110"/>
    </location>
</feature>
<reference evidence="2" key="1">
    <citation type="submission" date="2020-04" db="EMBL/GenBank/DDBJ databases">
        <authorList>
            <person name="Alioto T."/>
            <person name="Alioto T."/>
            <person name="Gomez Garrido J."/>
        </authorList>
    </citation>
    <scope>NUCLEOTIDE SEQUENCE</scope>
    <source>
        <strain evidence="2">A484AB</strain>
    </source>
</reference>
<gene>
    <name evidence="2" type="ORF">PACLA_8A071012</name>
</gene>
<sequence length="110" mass="12748">MNHILKLTCDWKVQKIPDLVEKLYKIVQLQYADVRRALYGMGNYVVAPWMAKFKISQANWAAKSIIEKETWFLKFLKGAPKAEKAVKSTDGRLTIPKTQKTARKPGQRKR</sequence>
<comment type="caution">
    <text evidence="2">The sequence shown here is derived from an EMBL/GenBank/DDBJ whole genome shotgun (WGS) entry which is preliminary data.</text>
</comment>
<dbReference type="AlphaFoldDB" id="A0A7D9LVT1"/>
<accession>A0A7D9LVT1</accession>